<evidence type="ECO:0000259" key="4">
    <source>
        <dbReference type="PROSITE" id="PS50048"/>
    </source>
</evidence>
<dbReference type="OMA" id="ETICEYH"/>
<evidence type="ECO:0000256" key="2">
    <source>
        <dbReference type="ARBA" id="ARBA00023242"/>
    </source>
</evidence>
<comment type="caution">
    <text evidence="5">The sequence shown here is derived from an EMBL/GenBank/DDBJ whole genome shotgun (WGS) entry which is preliminary data.</text>
</comment>
<evidence type="ECO:0000256" key="1">
    <source>
        <dbReference type="ARBA" id="ARBA00022723"/>
    </source>
</evidence>
<proteinExistence type="predicted"/>
<dbReference type="PROSITE" id="PS50048">
    <property type="entry name" value="ZN2_CY6_FUNGAL_2"/>
    <property type="match status" value="1"/>
</dbReference>
<dbReference type="InterPro" id="IPR036864">
    <property type="entry name" value="Zn2-C6_fun-type_DNA-bd_sf"/>
</dbReference>
<feature type="domain" description="Zn(2)-C6 fungal-type" evidence="4">
    <location>
        <begin position="32"/>
        <end position="61"/>
    </location>
</feature>
<dbReference type="Gene3D" id="4.10.240.10">
    <property type="entry name" value="Zn(2)-C6 fungal-type DNA-binding domain"/>
    <property type="match status" value="1"/>
</dbReference>
<sequence>MSNTTVQSLSAKRRSRAKGPGERRRAQYIPEACTTCKKKKVRCNGKIPCDVCRKHSVDCHYPAASGLQSRYTYQQAPDTECGPIYGKSGAMQTDGMQSKSPSLPDFNGPTSSDFSFSIARMILEQGRDGPTEPESRNTEIAGSITTLEEEDYQTPEDHSMMINIGPLHTINSSEALRLIDVYNEVVGILHPIVDIELMKRQAEAFCSSSSQVEFSTEDDDINQLKMVIAIALLAEGGGYNSIAVQIHESLHLVVSEQILSNKFTLQGHVLLLLTGIFHTFEDNCRLASRIIAIAARMIIEAGLHRKQVLIHRFPDNNERKKIVTALYTSMILDRQLNFAAGLPFTLKDTDIDIPEVEDMPYMKAMVSYVRFGAQAWSSVTDGRGGIKPNPNNDTFDYLEYQVRCWQESLPIELRPHQCLSNKEMDNPLDSKTDQATFSRRSILYLRANQIKTIVSRPLLFSLQSLNANLRQVAIVTDIALDTINKVIEIDKQSDLYQKQQPIVNHFLSSALSTLFLVFVHYSKHGQHINITEKSPNITTVLGGITKALHLLHSYSSCRSSQRLWNKFAGPKGLLSYLGLSQGIDQDPTAIVNCLKLSPSTGTTLSHAQDPSESNVFHSESVRPIGNGVPSSSTYIAAEYPVNQTGSGFTQYTGIMDELWPLGYPEIGQILAGNDFDMFFDDML</sequence>
<dbReference type="EMBL" id="NCSJ02000088">
    <property type="protein sequence ID" value="RFU30938.1"/>
    <property type="molecule type" value="Genomic_DNA"/>
</dbReference>
<dbReference type="GO" id="GO:0003677">
    <property type="term" value="F:DNA binding"/>
    <property type="evidence" value="ECO:0007669"/>
    <property type="project" value="InterPro"/>
</dbReference>
<dbReference type="InterPro" id="IPR001138">
    <property type="entry name" value="Zn2Cys6_DnaBD"/>
</dbReference>
<dbReference type="PANTHER" id="PTHR46910:SF13">
    <property type="entry name" value="SPECIFIC TRANSCRIPTION FACTOR, PUTATIVE (AFU_ORTHOLOGUE AFUA_4G06190)-RELATED"/>
    <property type="match status" value="1"/>
</dbReference>
<dbReference type="OrthoDB" id="2123952at2759"/>
<feature type="non-terminal residue" evidence="5">
    <location>
        <position position="683"/>
    </location>
</feature>
<dbReference type="SMART" id="SM00906">
    <property type="entry name" value="Fungal_trans"/>
    <property type="match status" value="1"/>
</dbReference>
<dbReference type="CDD" id="cd12148">
    <property type="entry name" value="fungal_TF_MHR"/>
    <property type="match status" value="1"/>
</dbReference>
<dbReference type="PANTHER" id="PTHR46910">
    <property type="entry name" value="TRANSCRIPTION FACTOR PDR1"/>
    <property type="match status" value="1"/>
</dbReference>
<evidence type="ECO:0000313" key="6">
    <source>
        <dbReference type="Proteomes" id="UP000258309"/>
    </source>
</evidence>
<feature type="compositionally biased region" description="Polar residues" evidence="3">
    <location>
        <begin position="1"/>
        <end position="10"/>
    </location>
</feature>
<dbReference type="CDD" id="cd00067">
    <property type="entry name" value="GAL4"/>
    <property type="match status" value="1"/>
</dbReference>
<feature type="non-terminal residue" evidence="5">
    <location>
        <position position="1"/>
    </location>
</feature>
<accession>A0A3E2HBZ4</accession>
<evidence type="ECO:0000313" key="5">
    <source>
        <dbReference type="EMBL" id="RFU30938.1"/>
    </source>
</evidence>
<dbReference type="Pfam" id="PF04082">
    <property type="entry name" value="Fungal_trans"/>
    <property type="match status" value="1"/>
</dbReference>
<evidence type="ECO:0000256" key="3">
    <source>
        <dbReference type="SAM" id="MobiDB-lite"/>
    </source>
</evidence>
<dbReference type="InterPro" id="IPR007219">
    <property type="entry name" value="XnlR_reg_dom"/>
</dbReference>
<keyword evidence="2" id="KW-0539">Nucleus</keyword>
<reference evidence="5 6" key="1">
    <citation type="submission" date="2018-05" db="EMBL/GenBank/DDBJ databases">
        <title>Draft genome sequence of Scytalidium lignicola DSM 105466, a ubiquitous saprotrophic fungus.</title>
        <authorList>
            <person name="Buettner E."/>
            <person name="Gebauer A.M."/>
            <person name="Hofrichter M."/>
            <person name="Liers C."/>
            <person name="Kellner H."/>
        </authorList>
    </citation>
    <scope>NUCLEOTIDE SEQUENCE [LARGE SCALE GENOMIC DNA]</scope>
    <source>
        <strain evidence="5 6">DSM 105466</strain>
    </source>
</reference>
<feature type="region of interest" description="Disordered" evidence="3">
    <location>
        <begin position="1"/>
        <end position="24"/>
    </location>
</feature>
<dbReference type="GO" id="GO:0008270">
    <property type="term" value="F:zinc ion binding"/>
    <property type="evidence" value="ECO:0007669"/>
    <property type="project" value="InterPro"/>
</dbReference>
<dbReference type="Pfam" id="PF00172">
    <property type="entry name" value="Zn_clus"/>
    <property type="match status" value="1"/>
</dbReference>
<dbReference type="Proteomes" id="UP000258309">
    <property type="component" value="Unassembled WGS sequence"/>
</dbReference>
<name>A0A3E2HBZ4_SCYLI</name>
<gene>
    <name evidence="5" type="ORF">B7463_g5421</name>
</gene>
<protein>
    <recommendedName>
        <fullName evidence="4">Zn(2)-C6 fungal-type domain-containing protein</fullName>
    </recommendedName>
</protein>
<dbReference type="AlphaFoldDB" id="A0A3E2HBZ4"/>
<keyword evidence="1" id="KW-0479">Metal-binding</keyword>
<keyword evidence="6" id="KW-1185">Reference proteome</keyword>
<dbReference type="GO" id="GO:0006351">
    <property type="term" value="P:DNA-templated transcription"/>
    <property type="evidence" value="ECO:0007669"/>
    <property type="project" value="InterPro"/>
</dbReference>
<dbReference type="GO" id="GO:0000981">
    <property type="term" value="F:DNA-binding transcription factor activity, RNA polymerase II-specific"/>
    <property type="evidence" value="ECO:0007669"/>
    <property type="project" value="InterPro"/>
</dbReference>
<dbReference type="PROSITE" id="PS00463">
    <property type="entry name" value="ZN2_CY6_FUNGAL_1"/>
    <property type="match status" value="1"/>
</dbReference>
<dbReference type="InterPro" id="IPR050987">
    <property type="entry name" value="AtrR-like"/>
</dbReference>
<dbReference type="SUPFAM" id="SSF57701">
    <property type="entry name" value="Zn2/Cys6 DNA-binding domain"/>
    <property type="match status" value="1"/>
</dbReference>
<dbReference type="SMART" id="SM00066">
    <property type="entry name" value="GAL4"/>
    <property type="match status" value="1"/>
</dbReference>
<dbReference type="STRING" id="5539.A0A3E2HBZ4"/>
<organism evidence="5 6">
    <name type="scientific">Scytalidium lignicola</name>
    <name type="common">Hyphomycete</name>
    <dbReference type="NCBI Taxonomy" id="5539"/>
    <lineage>
        <taxon>Eukaryota</taxon>
        <taxon>Fungi</taxon>
        <taxon>Dikarya</taxon>
        <taxon>Ascomycota</taxon>
        <taxon>Pezizomycotina</taxon>
        <taxon>Leotiomycetes</taxon>
        <taxon>Leotiomycetes incertae sedis</taxon>
        <taxon>Scytalidium</taxon>
    </lineage>
</organism>